<comment type="caution">
    <text evidence="2">The sequence shown here is derived from an EMBL/GenBank/DDBJ whole genome shotgun (WGS) entry which is preliminary data.</text>
</comment>
<evidence type="ECO:0000259" key="1">
    <source>
        <dbReference type="PROSITE" id="PS51192"/>
    </source>
</evidence>
<dbReference type="InterPro" id="IPR051363">
    <property type="entry name" value="RLR_Helicase"/>
</dbReference>
<dbReference type="InterPro" id="IPR027417">
    <property type="entry name" value="P-loop_NTPase"/>
</dbReference>
<dbReference type="SUPFAM" id="SSF52540">
    <property type="entry name" value="P-loop containing nucleoside triphosphate hydrolases"/>
    <property type="match status" value="1"/>
</dbReference>
<gene>
    <name evidence="2" type="ORF">H5410_054853</name>
</gene>
<dbReference type="InterPro" id="IPR011545">
    <property type="entry name" value="DEAD/DEAH_box_helicase_dom"/>
</dbReference>
<evidence type="ECO:0000313" key="2">
    <source>
        <dbReference type="EMBL" id="KAG5574719.1"/>
    </source>
</evidence>
<dbReference type="CDD" id="cd18034">
    <property type="entry name" value="DEXHc_dicer"/>
    <property type="match status" value="1"/>
</dbReference>
<dbReference type="InterPro" id="IPR014001">
    <property type="entry name" value="Helicase_ATP-bd"/>
</dbReference>
<dbReference type="Pfam" id="PF00270">
    <property type="entry name" value="DEAD"/>
    <property type="match status" value="1"/>
</dbReference>
<proteinExistence type="predicted"/>
<name>A0A9J5WHA1_SOLCO</name>
<sequence length="331" mass="37536">REQSMDPTDVAVSENQQLSADPLPFARSYQLEALETALKQNTIVYLETGSGKTLIAIMLLRSYAYLLRKPSPYIAVFLVPTVVLVTQVQGDALMLHTDLKVGKYWGEMGVDYWDAATWQQQVDDHEVLVMTPAILLAALRHSFLQIDMIKVIIFDECHNARGKHPYASIMVEFYHHQLTHESAQLPRIFGMTASPIKSKGSSTAHSYWQKIRDLENLMNSKVYTCSSESVLAEYIPFSNPKLKIYEHVDIPCSLFNTLAHDLERLKEKVNINSLANGFCLSTLQNVHANLSSCSEDINYHFSLCYLFPSLHCVQPENRKCLEGILRLLTKP</sequence>
<dbReference type="GO" id="GO:0005737">
    <property type="term" value="C:cytoplasm"/>
    <property type="evidence" value="ECO:0007669"/>
    <property type="project" value="TreeGrafter"/>
</dbReference>
<dbReference type="GO" id="GO:0005524">
    <property type="term" value="F:ATP binding"/>
    <property type="evidence" value="ECO:0007669"/>
    <property type="project" value="InterPro"/>
</dbReference>
<keyword evidence="3" id="KW-1185">Reference proteome</keyword>
<dbReference type="FunFam" id="3.40.50.300:FF:000705">
    <property type="entry name" value="Endoribonuclease dicer-like protein"/>
    <property type="match status" value="1"/>
</dbReference>
<feature type="non-terminal residue" evidence="2">
    <location>
        <position position="331"/>
    </location>
</feature>
<reference evidence="2 3" key="1">
    <citation type="submission" date="2020-09" db="EMBL/GenBank/DDBJ databases">
        <title>De no assembly of potato wild relative species, Solanum commersonii.</title>
        <authorList>
            <person name="Cho K."/>
        </authorList>
    </citation>
    <scope>NUCLEOTIDE SEQUENCE [LARGE SCALE GENOMIC DNA]</scope>
    <source>
        <strain evidence="2">LZ3.2</strain>
        <tissue evidence="2">Leaf</tissue>
    </source>
</reference>
<dbReference type="PROSITE" id="PS51192">
    <property type="entry name" value="HELICASE_ATP_BIND_1"/>
    <property type="match status" value="1"/>
</dbReference>
<dbReference type="OrthoDB" id="6513042at2759"/>
<dbReference type="GO" id="GO:0003676">
    <property type="term" value="F:nucleic acid binding"/>
    <property type="evidence" value="ECO:0007669"/>
    <property type="project" value="InterPro"/>
</dbReference>
<organism evidence="2 3">
    <name type="scientific">Solanum commersonii</name>
    <name type="common">Commerson's wild potato</name>
    <name type="synonym">Commerson's nightshade</name>
    <dbReference type="NCBI Taxonomy" id="4109"/>
    <lineage>
        <taxon>Eukaryota</taxon>
        <taxon>Viridiplantae</taxon>
        <taxon>Streptophyta</taxon>
        <taxon>Embryophyta</taxon>
        <taxon>Tracheophyta</taxon>
        <taxon>Spermatophyta</taxon>
        <taxon>Magnoliopsida</taxon>
        <taxon>eudicotyledons</taxon>
        <taxon>Gunneridae</taxon>
        <taxon>Pentapetalae</taxon>
        <taxon>asterids</taxon>
        <taxon>lamiids</taxon>
        <taxon>Solanales</taxon>
        <taxon>Solanaceae</taxon>
        <taxon>Solanoideae</taxon>
        <taxon>Solaneae</taxon>
        <taxon>Solanum</taxon>
    </lineage>
</organism>
<protein>
    <recommendedName>
        <fullName evidence="1">Helicase ATP-binding domain-containing protein</fullName>
    </recommendedName>
</protein>
<dbReference type="Gene3D" id="3.40.50.300">
    <property type="entry name" value="P-loop containing nucleotide triphosphate hydrolases"/>
    <property type="match status" value="1"/>
</dbReference>
<accession>A0A9J5WHA1</accession>
<evidence type="ECO:0000313" key="3">
    <source>
        <dbReference type="Proteomes" id="UP000824120"/>
    </source>
</evidence>
<dbReference type="PANTHER" id="PTHR14074:SF16">
    <property type="entry name" value="ANTIVIRAL INNATE IMMUNE RESPONSE RECEPTOR RIG-I"/>
    <property type="match status" value="1"/>
</dbReference>
<dbReference type="AlphaFoldDB" id="A0A9J5WHA1"/>
<feature type="domain" description="Helicase ATP-binding" evidence="1">
    <location>
        <begin position="33"/>
        <end position="199"/>
    </location>
</feature>
<dbReference type="SMART" id="SM00487">
    <property type="entry name" value="DEXDc"/>
    <property type="match status" value="1"/>
</dbReference>
<dbReference type="PANTHER" id="PTHR14074">
    <property type="entry name" value="HELICASE WITH DEATH DOMAIN-RELATED"/>
    <property type="match status" value="1"/>
</dbReference>
<dbReference type="Proteomes" id="UP000824120">
    <property type="component" value="Chromosome 11"/>
</dbReference>
<dbReference type="EMBL" id="JACXVP010000011">
    <property type="protein sequence ID" value="KAG5574719.1"/>
    <property type="molecule type" value="Genomic_DNA"/>
</dbReference>